<name>A0ABY7FXW8_MYAAR</name>
<evidence type="ECO:0000313" key="1">
    <source>
        <dbReference type="EMBL" id="WAR27055.1"/>
    </source>
</evidence>
<keyword evidence="2" id="KW-1185">Reference proteome</keyword>
<reference evidence="1" key="1">
    <citation type="submission" date="2022-11" db="EMBL/GenBank/DDBJ databases">
        <title>Centuries of genome instability and evolution in soft-shell clam transmissible cancer (bioRxiv).</title>
        <authorList>
            <person name="Hart S.F.M."/>
            <person name="Yonemitsu M.A."/>
            <person name="Giersch R.M."/>
            <person name="Beal B.F."/>
            <person name="Arriagada G."/>
            <person name="Davis B.W."/>
            <person name="Ostrander E.A."/>
            <person name="Goff S.P."/>
            <person name="Metzger M.J."/>
        </authorList>
    </citation>
    <scope>NUCLEOTIDE SEQUENCE</scope>
    <source>
        <strain evidence="1">MELC-2E11</strain>
        <tissue evidence="1">Siphon/mantle</tissue>
    </source>
</reference>
<evidence type="ECO:0000313" key="2">
    <source>
        <dbReference type="Proteomes" id="UP001164746"/>
    </source>
</evidence>
<dbReference type="EMBL" id="CP111025">
    <property type="protein sequence ID" value="WAR27055.1"/>
    <property type="molecule type" value="Genomic_DNA"/>
</dbReference>
<sequence>MGSSLTETPTSYSIRTRRRIRNSCYMTSISGSANLALRMSTAQRHTRPWSWTHFWTMFPCNTARSRVTSPSCSDHTSSPSRL</sequence>
<gene>
    <name evidence="1" type="ORF">MAR_012759</name>
</gene>
<protein>
    <submittedName>
        <fullName evidence="1">Uncharacterized protein</fullName>
    </submittedName>
</protein>
<dbReference type="Proteomes" id="UP001164746">
    <property type="component" value="Chromosome 14"/>
</dbReference>
<accession>A0ABY7FXW8</accession>
<proteinExistence type="predicted"/>
<organism evidence="1 2">
    <name type="scientific">Mya arenaria</name>
    <name type="common">Soft-shell clam</name>
    <dbReference type="NCBI Taxonomy" id="6604"/>
    <lineage>
        <taxon>Eukaryota</taxon>
        <taxon>Metazoa</taxon>
        <taxon>Spiralia</taxon>
        <taxon>Lophotrochozoa</taxon>
        <taxon>Mollusca</taxon>
        <taxon>Bivalvia</taxon>
        <taxon>Autobranchia</taxon>
        <taxon>Heteroconchia</taxon>
        <taxon>Euheterodonta</taxon>
        <taxon>Imparidentia</taxon>
        <taxon>Neoheterodontei</taxon>
        <taxon>Myida</taxon>
        <taxon>Myoidea</taxon>
        <taxon>Myidae</taxon>
        <taxon>Mya</taxon>
    </lineage>
</organism>